<dbReference type="GO" id="GO:0031297">
    <property type="term" value="P:replication fork processing"/>
    <property type="evidence" value="ECO:0007669"/>
    <property type="project" value="TreeGrafter"/>
</dbReference>
<evidence type="ECO:0000313" key="1">
    <source>
        <dbReference type="EMBL" id="GBO99810.1"/>
    </source>
</evidence>
<keyword evidence="2" id="KW-1185">Reference proteome</keyword>
<dbReference type="InterPro" id="IPR036397">
    <property type="entry name" value="RNaseH_sf"/>
</dbReference>
<dbReference type="GO" id="GO:0005634">
    <property type="term" value="C:nucleus"/>
    <property type="evidence" value="ECO:0007669"/>
    <property type="project" value="TreeGrafter"/>
</dbReference>
<dbReference type="GO" id="GO:0046975">
    <property type="term" value="F:histone H3K36 methyltransferase activity"/>
    <property type="evidence" value="ECO:0007669"/>
    <property type="project" value="TreeGrafter"/>
</dbReference>
<protein>
    <recommendedName>
        <fullName evidence="3">Histone-lysine N-methyltransferase SETMAR</fullName>
    </recommendedName>
</protein>
<dbReference type="GO" id="GO:0000793">
    <property type="term" value="C:condensed chromosome"/>
    <property type="evidence" value="ECO:0007669"/>
    <property type="project" value="TreeGrafter"/>
</dbReference>
<dbReference type="EMBL" id="BGZK01000004">
    <property type="protein sequence ID" value="GBO99810.1"/>
    <property type="molecule type" value="Genomic_DNA"/>
</dbReference>
<proteinExistence type="predicted"/>
<dbReference type="GO" id="GO:0003690">
    <property type="term" value="F:double-stranded DNA binding"/>
    <property type="evidence" value="ECO:0007669"/>
    <property type="project" value="TreeGrafter"/>
</dbReference>
<dbReference type="Gene3D" id="3.30.420.10">
    <property type="entry name" value="Ribonuclease H-like superfamily/Ribonuclease H"/>
    <property type="match status" value="1"/>
</dbReference>
<dbReference type="InterPro" id="IPR052709">
    <property type="entry name" value="Transposase-MT_Hybrid"/>
</dbReference>
<gene>
    <name evidence="1" type="ORF">EVAR_74217_1</name>
</gene>
<dbReference type="GO" id="GO:0015074">
    <property type="term" value="P:DNA integration"/>
    <property type="evidence" value="ECO:0007669"/>
    <property type="project" value="TreeGrafter"/>
</dbReference>
<dbReference type="PANTHER" id="PTHR46060">
    <property type="entry name" value="MARINER MOS1 TRANSPOSASE-LIKE PROTEIN"/>
    <property type="match status" value="1"/>
</dbReference>
<evidence type="ECO:0008006" key="3">
    <source>
        <dbReference type="Google" id="ProtNLM"/>
    </source>
</evidence>
<dbReference type="GO" id="GO:0000014">
    <property type="term" value="F:single-stranded DNA endodeoxyribonuclease activity"/>
    <property type="evidence" value="ECO:0007669"/>
    <property type="project" value="TreeGrafter"/>
</dbReference>
<dbReference type="GO" id="GO:0006303">
    <property type="term" value="P:double-strand break repair via nonhomologous end joining"/>
    <property type="evidence" value="ECO:0007669"/>
    <property type="project" value="TreeGrafter"/>
</dbReference>
<dbReference type="GO" id="GO:0042800">
    <property type="term" value="F:histone H3K4 methyltransferase activity"/>
    <property type="evidence" value="ECO:0007669"/>
    <property type="project" value="TreeGrafter"/>
</dbReference>
<dbReference type="GO" id="GO:0035861">
    <property type="term" value="C:site of double-strand break"/>
    <property type="evidence" value="ECO:0007669"/>
    <property type="project" value="TreeGrafter"/>
</dbReference>
<dbReference type="GO" id="GO:0003697">
    <property type="term" value="F:single-stranded DNA binding"/>
    <property type="evidence" value="ECO:0007669"/>
    <property type="project" value="TreeGrafter"/>
</dbReference>
<dbReference type="GO" id="GO:0044774">
    <property type="term" value="P:mitotic DNA integrity checkpoint signaling"/>
    <property type="evidence" value="ECO:0007669"/>
    <property type="project" value="TreeGrafter"/>
</dbReference>
<dbReference type="AlphaFoldDB" id="A0A4C1SFE2"/>
<dbReference type="GO" id="GO:0044547">
    <property type="term" value="F:DNA topoisomerase binding"/>
    <property type="evidence" value="ECO:0007669"/>
    <property type="project" value="TreeGrafter"/>
</dbReference>
<dbReference type="OrthoDB" id="616263at2759"/>
<sequence length="176" mass="19508">MTHCRVPLSRACERERGTIERHDRPKPAPPIVLSVVPAKRSACDASYTPTPSVDGSGDCDVKVESRSGRPATGKVDVILKKIEQGRKTINSNFYCQQLMRLKQNVEKKRPELINRKGVGFHHDNARPHTHLATRVARAGCPGRPNGSALQPCHVAALVLQLESWFSSQLHIHASKR</sequence>
<name>A0A4C1SFE2_EUMVA</name>
<reference evidence="1 2" key="1">
    <citation type="journal article" date="2019" name="Commun. Biol.">
        <title>The bagworm genome reveals a unique fibroin gene that provides high tensile strength.</title>
        <authorList>
            <person name="Kono N."/>
            <person name="Nakamura H."/>
            <person name="Ohtoshi R."/>
            <person name="Tomita M."/>
            <person name="Numata K."/>
            <person name="Arakawa K."/>
        </authorList>
    </citation>
    <scope>NUCLEOTIDE SEQUENCE [LARGE SCALE GENOMIC DNA]</scope>
</reference>
<dbReference type="PANTHER" id="PTHR46060:SF2">
    <property type="entry name" value="HISTONE-LYSINE N-METHYLTRANSFERASE SETMAR"/>
    <property type="match status" value="1"/>
</dbReference>
<dbReference type="GO" id="GO:0000729">
    <property type="term" value="P:DNA double-strand break processing"/>
    <property type="evidence" value="ECO:0007669"/>
    <property type="project" value="TreeGrafter"/>
</dbReference>
<comment type="caution">
    <text evidence="1">The sequence shown here is derived from an EMBL/GenBank/DDBJ whole genome shotgun (WGS) entry which is preliminary data.</text>
</comment>
<accession>A0A4C1SFE2</accession>
<dbReference type="Proteomes" id="UP000299102">
    <property type="component" value="Unassembled WGS sequence"/>
</dbReference>
<organism evidence="1 2">
    <name type="scientific">Eumeta variegata</name>
    <name type="common">Bagworm moth</name>
    <name type="synonym">Eumeta japonica</name>
    <dbReference type="NCBI Taxonomy" id="151549"/>
    <lineage>
        <taxon>Eukaryota</taxon>
        <taxon>Metazoa</taxon>
        <taxon>Ecdysozoa</taxon>
        <taxon>Arthropoda</taxon>
        <taxon>Hexapoda</taxon>
        <taxon>Insecta</taxon>
        <taxon>Pterygota</taxon>
        <taxon>Neoptera</taxon>
        <taxon>Endopterygota</taxon>
        <taxon>Lepidoptera</taxon>
        <taxon>Glossata</taxon>
        <taxon>Ditrysia</taxon>
        <taxon>Tineoidea</taxon>
        <taxon>Psychidae</taxon>
        <taxon>Oiketicinae</taxon>
        <taxon>Eumeta</taxon>
    </lineage>
</organism>
<evidence type="ECO:0000313" key="2">
    <source>
        <dbReference type="Proteomes" id="UP000299102"/>
    </source>
</evidence>